<evidence type="ECO:0000313" key="5">
    <source>
        <dbReference type="EMBL" id="MDR6167883.1"/>
    </source>
</evidence>
<comment type="caution">
    <text evidence="5">The sequence shown here is derived from an EMBL/GenBank/DDBJ whole genome shotgun (WGS) entry which is preliminary data.</text>
</comment>
<evidence type="ECO:0000256" key="2">
    <source>
        <dbReference type="ARBA" id="ARBA00022729"/>
    </source>
</evidence>
<evidence type="ECO:0000256" key="3">
    <source>
        <dbReference type="SAM" id="SignalP"/>
    </source>
</evidence>
<dbReference type="PANTHER" id="PTHR30483">
    <property type="entry name" value="LEUCINE-SPECIFIC-BINDING PROTEIN"/>
    <property type="match status" value="1"/>
</dbReference>
<sequence>MKTTSRFTLAVTALAVGSVTLAACAGSAVGASQAASSGEAPEEIVIGALHPLSGSNAVDGQQMSNAAQMAVDAINGAGGIESLGGAKLVLEAADTRGEPETGQSEATRLIQEGAAALVGSYQSATSANIASVAERNGVPFVMDVSALDSILEQGYTNSFRIQPSASMMGEQSATYLSEIAEAAGTPVTKVGYLYEQGNFGASAYEAFAAKAQEYGITVEPAISYDPSSSDLSTQVQQVAAAGADVLAVSGYYNDSLAIARAVSSIAPDLDAVFGVANGGYDQVQFTADAPNGGENYFDANYRWDATNDEAVAVAEAFEAEFGEPMRTSAMLTYDAVTLIAEAIDAAGSADPADIRDAIAATTYEPHVVNDGPVSFDETGQNVNASVVTMQVLGGAVTQVYPAALAQQPLVYPAPVR</sequence>
<dbReference type="Proteomes" id="UP001260188">
    <property type="component" value="Unassembled WGS sequence"/>
</dbReference>
<accession>A0ABU1I411</accession>
<keyword evidence="2 3" id="KW-0732">Signal</keyword>
<evidence type="ECO:0000256" key="1">
    <source>
        <dbReference type="ARBA" id="ARBA00010062"/>
    </source>
</evidence>
<organism evidence="5 6">
    <name type="scientific">Microbacterium paludicola</name>
    <dbReference type="NCBI Taxonomy" id="300019"/>
    <lineage>
        <taxon>Bacteria</taxon>
        <taxon>Bacillati</taxon>
        <taxon>Actinomycetota</taxon>
        <taxon>Actinomycetes</taxon>
        <taxon>Micrococcales</taxon>
        <taxon>Microbacteriaceae</taxon>
        <taxon>Microbacterium</taxon>
    </lineage>
</organism>
<proteinExistence type="inferred from homology"/>
<protein>
    <submittedName>
        <fullName evidence="5">Branched-chain amino acid transport system substrate-binding protein</fullName>
    </submittedName>
</protein>
<evidence type="ECO:0000259" key="4">
    <source>
        <dbReference type="Pfam" id="PF13458"/>
    </source>
</evidence>
<dbReference type="InterPro" id="IPR028082">
    <property type="entry name" value="Peripla_BP_I"/>
</dbReference>
<dbReference type="Gene3D" id="3.40.50.2300">
    <property type="match status" value="2"/>
</dbReference>
<dbReference type="SUPFAM" id="SSF53822">
    <property type="entry name" value="Periplasmic binding protein-like I"/>
    <property type="match status" value="1"/>
</dbReference>
<dbReference type="InterPro" id="IPR028081">
    <property type="entry name" value="Leu-bd"/>
</dbReference>
<dbReference type="PROSITE" id="PS51257">
    <property type="entry name" value="PROKAR_LIPOPROTEIN"/>
    <property type="match status" value="1"/>
</dbReference>
<evidence type="ECO:0000313" key="6">
    <source>
        <dbReference type="Proteomes" id="UP001260188"/>
    </source>
</evidence>
<dbReference type="CDD" id="cd06340">
    <property type="entry name" value="PBP1_ABC_ligand_binding-like"/>
    <property type="match status" value="1"/>
</dbReference>
<feature type="signal peptide" evidence="3">
    <location>
        <begin position="1"/>
        <end position="22"/>
    </location>
</feature>
<dbReference type="EMBL" id="JAVIZA010000001">
    <property type="protein sequence ID" value="MDR6167883.1"/>
    <property type="molecule type" value="Genomic_DNA"/>
</dbReference>
<gene>
    <name evidence="5" type="ORF">QE367_002087</name>
</gene>
<dbReference type="RefSeq" id="WP_309666613.1">
    <property type="nucleotide sequence ID" value="NZ_JAVIZA010000001.1"/>
</dbReference>
<keyword evidence="6" id="KW-1185">Reference proteome</keyword>
<feature type="domain" description="Leucine-binding protein" evidence="4">
    <location>
        <begin position="43"/>
        <end position="392"/>
    </location>
</feature>
<feature type="chain" id="PRO_5047257880" evidence="3">
    <location>
        <begin position="23"/>
        <end position="416"/>
    </location>
</feature>
<name>A0ABU1I411_9MICO</name>
<comment type="similarity">
    <text evidence="1">Belongs to the leucine-binding protein family.</text>
</comment>
<dbReference type="Pfam" id="PF13458">
    <property type="entry name" value="Peripla_BP_6"/>
    <property type="match status" value="1"/>
</dbReference>
<dbReference type="InterPro" id="IPR051010">
    <property type="entry name" value="BCAA_transport"/>
</dbReference>
<reference evidence="5 6" key="1">
    <citation type="submission" date="2023-08" db="EMBL/GenBank/DDBJ databases">
        <title>Functional and genomic diversity of the sorghum phyllosphere microbiome.</title>
        <authorList>
            <person name="Shade A."/>
        </authorList>
    </citation>
    <scope>NUCLEOTIDE SEQUENCE [LARGE SCALE GENOMIC DNA]</scope>
    <source>
        <strain evidence="5 6">SORGH_AS_0919</strain>
    </source>
</reference>
<dbReference type="PANTHER" id="PTHR30483:SF6">
    <property type="entry name" value="PERIPLASMIC BINDING PROTEIN OF ABC TRANSPORTER FOR NATURAL AMINO ACIDS"/>
    <property type="match status" value="1"/>
</dbReference>